<proteinExistence type="predicted"/>
<dbReference type="AlphaFoldDB" id="A0A427A9A3"/>
<dbReference type="PANTHER" id="PTHR47426:SF3">
    <property type="entry name" value="GCN5-RELATED N-ACETYLTRANSFERASE 6, CHLOROPLASTIC"/>
    <property type="match status" value="1"/>
</dbReference>
<sequence length="230" mass="25726">MDNCGGSFNQQEEEEKGEKESGCLFLLTQLNHQHNCLSPSSLSLCVLHSSRLSLSRTKIATQSLLSLCEAMAAVATPSSGLRRIQFLRVQDRRKPLKRLASAAMKDGSATSAEAEEDKGVSVELRPAPRFSQLEISSSQLNLTPRIPRIEASSNGSNLRFDRLQPSDEEFSCDHRRAFGRFVAREALLDEELWVSSNFGWRIDWNSFAILKSSPSLLLLLVLFHDRRPHG</sequence>
<dbReference type="Proteomes" id="UP000287651">
    <property type="component" value="Unassembled WGS sequence"/>
</dbReference>
<dbReference type="PANTHER" id="PTHR47426">
    <property type="entry name" value="ACYL-COA N-ACYLTRANSFERASES (NAT) SUPERFAMILY PROTEIN"/>
    <property type="match status" value="1"/>
</dbReference>
<protein>
    <submittedName>
        <fullName evidence="1">Uncharacterized protein</fullName>
    </submittedName>
</protein>
<accession>A0A427A9A3</accession>
<evidence type="ECO:0000313" key="2">
    <source>
        <dbReference type="Proteomes" id="UP000287651"/>
    </source>
</evidence>
<organism evidence="1 2">
    <name type="scientific">Ensete ventricosum</name>
    <name type="common">Abyssinian banana</name>
    <name type="synonym">Musa ensete</name>
    <dbReference type="NCBI Taxonomy" id="4639"/>
    <lineage>
        <taxon>Eukaryota</taxon>
        <taxon>Viridiplantae</taxon>
        <taxon>Streptophyta</taxon>
        <taxon>Embryophyta</taxon>
        <taxon>Tracheophyta</taxon>
        <taxon>Spermatophyta</taxon>
        <taxon>Magnoliopsida</taxon>
        <taxon>Liliopsida</taxon>
        <taxon>Zingiberales</taxon>
        <taxon>Musaceae</taxon>
        <taxon>Ensete</taxon>
    </lineage>
</organism>
<evidence type="ECO:0000313" key="1">
    <source>
        <dbReference type="EMBL" id="RRT72790.1"/>
    </source>
</evidence>
<name>A0A427A9A3_ENSVE</name>
<gene>
    <name evidence="1" type="ORF">B296_00001980</name>
</gene>
<reference evidence="1 2" key="1">
    <citation type="journal article" date="2014" name="Agronomy (Basel)">
        <title>A Draft Genome Sequence for Ensete ventricosum, the Drought-Tolerant Tree Against Hunger.</title>
        <authorList>
            <person name="Harrison J."/>
            <person name="Moore K.A."/>
            <person name="Paszkiewicz K."/>
            <person name="Jones T."/>
            <person name="Grant M."/>
            <person name="Ambacheew D."/>
            <person name="Muzemil S."/>
            <person name="Studholme D.J."/>
        </authorList>
    </citation>
    <scope>NUCLEOTIDE SEQUENCE [LARGE SCALE GENOMIC DNA]</scope>
</reference>
<dbReference type="EMBL" id="AMZH03003294">
    <property type="protein sequence ID" value="RRT72790.1"/>
    <property type="molecule type" value="Genomic_DNA"/>
</dbReference>
<comment type="caution">
    <text evidence="1">The sequence shown here is derived from an EMBL/GenBank/DDBJ whole genome shotgun (WGS) entry which is preliminary data.</text>
</comment>